<dbReference type="Gene3D" id="2.60.40.1240">
    <property type="match status" value="1"/>
</dbReference>
<gene>
    <name evidence="4" type="ORF">HMPREF1092_00936</name>
</gene>
<evidence type="ECO:0000313" key="5">
    <source>
        <dbReference type="Proteomes" id="UP000013097"/>
    </source>
</evidence>
<keyword evidence="5" id="KW-1185">Reference proteome</keyword>
<dbReference type="HOGENOM" id="CLU_1445314_0_0_9"/>
<dbReference type="EMBL" id="AGYT01000008">
    <property type="protein sequence ID" value="ENZ01702.1"/>
    <property type="molecule type" value="Genomic_DNA"/>
</dbReference>
<organism evidence="4 5">
    <name type="scientific">Clostridium thermobutyricum</name>
    <dbReference type="NCBI Taxonomy" id="29372"/>
    <lineage>
        <taxon>Bacteria</taxon>
        <taxon>Bacillati</taxon>
        <taxon>Bacillota</taxon>
        <taxon>Clostridia</taxon>
        <taxon>Eubacteriales</taxon>
        <taxon>Clostridiaceae</taxon>
        <taxon>Clostridium</taxon>
    </lineage>
</organism>
<feature type="domain" description="DUF4352" evidence="3">
    <location>
        <begin position="56"/>
        <end position="180"/>
    </location>
</feature>
<reference evidence="4 5" key="1">
    <citation type="submission" date="2013-01" db="EMBL/GenBank/DDBJ databases">
        <title>The Genome Sequence of Clostridium colicanis 209318.</title>
        <authorList>
            <consortium name="The Broad Institute Genome Sequencing Platform"/>
            <person name="Earl A."/>
            <person name="Ward D."/>
            <person name="Feldgarden M."/>
            <person name="Gevers D."/>
            <person name="Courvalin P."/>
            <person name="Lambert T."/>
            <person name="Walker B."/>
            <person name="Young S.K."/>
            <person name="Zeng Q."/>
            <person name="Gargeya S."/>
            <person name="Fitzgerald M."/>
            <person name="Haas B."/>
            <person name="Abouelleil A."/>
            <person name="Alvarado L."/>
            <person name="Arachchi H.M."/>
            <person name="Berlin A.M."/>
            <person name="Chapman S.B."/>
            <person name="Dewar J."/>
            <person name="Goldberg J."/>
            <person name="Griggs A."/>
            <person name="Gujja S."/>
            <person name="Hansen M."/>
            <person name="Howarth C."/>
            <person name="Imamovic A."/>
            <person name="Larimer J."/>
            <person name="McCowan C."/>
            <person name="Murphy C."/>
            <person name="Neiman D."/>
            <person name="Pearson M."/>
            <person name="Priest M."/>
            <person name="Roberts A."/>
            <person name="Saif S."/>
            <person name="Shea T."/>
            <person name="Sisk P."/>
            <person name="Sykes S."/>
            <person name="Wortman J."/>
            <person name="Nusbaum C."/>
            <person name="Birren B."/>
        </authorList>
    </citation>
    <scope>NUCLEOTIDE SEQUENCE [LARGE SCALE GENOMIC DNA]</scope>
    <source>
        <strain evidence="4 5">209318</strain>
    </source>
</reference>
<evidence type="ECO:0000256" key="1">
    <source>
        <dbReference type="ARBA" id="ARBA00022729"/>
    </source>
</evidence>
<dbReference type="InterPro" id="IPR029051">
    <property type="entry name" value="DUF4352"/>
</dbReference>
<dbReference type="InterPro" id="IPR029050">
    <property type="entry name" value="Immunoprotect_excell_Ig-like"/>
</dbReference>
<evidence type="ECO:0000259" key="3">
    <source>
        <dbReference type="Pfam" id="PF11611"/>
    </source>
</evidence>
<protein>
    <recommendedName>
        <fullName evidence="3">DUF4352 domain-containing protein</fullName>
    </recommendedName>
</protein>
<sequence length="194" mass="21035">MSSEKVKKKKSKKFKIGIGIIIVIVVLFIIGSIGGSNNSPKAVNSSSSHTQSNPVFKIGQTFKIGNYNITVDSVKNEKVITDNGFTADTTQNNFSIYKVTVENTSNQPIEGFNIGSNSNGFTLDIDNSKYAPDLNSSSDVNTANNTSNAFNIMVGTQLNPHTKYTCYLSFITPKSVKHGTILVNIDEETGKVQI</sequence>
<feature type="transmembrane region" description="Helical" evidence="2">
    <location>
        <begin position="16"/>
        <end position="35"/>
    </location>
</feature>
<name>N9Y1M5_9CLOT</name>
<evidence type="ECO:0000313" key="4">
    <source>
        <dbReference type="EMBL" id="ENZ01702.1"/>
    </source>
</evidence>
<evidence type="ECO:0000256" key="2">
    <source>
        <dbReference type="SAM" id="Phobius"/>
    </source>
</evidence>
<dbReference type="RefSeq" id="WP_002597438.1">
    <property type="nucleotide sequence ID" value="NZ_KB850956.1"/>
</dbReference>
<dbReference type="PATRIC" id="fig|999411.4.peg.909"/>
<keyword evidence="2" id="KW-1133">Transmembrane helix</keyword>
<proteinExistence type="predicted"/>
<keyword evidence="2" id="KW-0472">Membrane</keyword>
<dbReference type="Proteomes" id="UP000013097">
    <property type="component" value="Unassembled WGS sequence"/>
</dbReference>
<accession>N9Y1M5</accession>
<comment type="caution">
    <text evidence="4">The sequence shown here is derived from an EMBL/GenBank/DDBJ whole genome shotgun (WGS) entry which is preliminary data.</text>
</comment>
<keyword evidence="2" id="KW-0812">Transmembrane</keyword>
<dbReference type="Pfam" id="PF11611">
    <property type="entry name" value="DUF4352"/>
    <property type="match status" value="1"/>
</dbReference>
<dbReference type="AlphaFoldDB" id="N9Y1M5"/>
<keyword evidence="1" id="KW-0732">Signal</keyword>